<organism evidence="1 2">
    <name type="scientific">Ambrosiozyma monospora</name>
    <name type="common">Yeast</name>
    <name type="synonym">Endomycopsis monosporus</name>
    <dbReference type="NCBI Taxonomy" id="43982"/>
    <lineage>
        <taxon>Eukaryota</taxon>
        <taxon>Fungi</taxon>
        <taxon>Dikarya</taxon>
        <taxon>Ascomycota</taxon>
        <taxon>Saccharomycotina</taxon>
        <taxon>Pichiomycetes</taxon>
        <taxon>Pichiales</taxon>
        <taxon>Pichiaceae</taxon>
        <taxon>Ambrosiozyma</taxon>
    </lineage>
</organism>
<comment type="caution">
    <text evidence="1">The sequence shown here is derived from an EMBL/GenBank/DDBJ whole genome shotgun (WGS) entry which is preliminary data.</text>
</comment>
<dbReference type="EMBL" id="BSXS01002587">
    <property type="protein sequence ID" value="GME79411.1"/>
    <property type="molecule type" value="Genomic_DNA"/>
</dbReference>
<protein>
    <submittedName>
        <fullName evidence="1">Unnamed protein product</fullName>
    </submittedName>
</protein>
<reference evidence="1" key="1">
    <citation type="submission" date="2023-04" db="EMBL/GenBank/DDBJ databases">
        <title>Ambrosiozyma monospora NBRC 10751.</title>
        <authorList>
            <person name="Ichikawa N."/>
            <person name="Sato H."/>
            <person name="Tonouchi N."/>
        </authorList>
    </citation>
    <scope>NUCLEOTIDE SEQUENCE</scope>
    <source>
        <strain evidence="1">NBRC 10751</strain>
    </source>
</reference>
<sequence length="147" mass="16457">MKHRHNNKCSNGEVDSPSNSQRSSHDDGSTIFQQGSTVGTSKHAGLDYSSHEASVTRYLNPTENPDMLVLNDLDNLQALNLPIKLTIVLTKKPPLRNVRSERESLLKVYKPGDVVTGYMLVENIWKDPIPFEMIWVTLEGTATIKSH</sequence>
<name>A0ACB5T1P3_AMBMO</name>
<gene>
    <name evidence="1" type="ORF">Amon02_000393700</name>
</gene>
<keyword evidence="2" id="KW-1185">Reference proteome</keyword>
<dbReference type="Proteomes" id="UP001165064">
    <property type="component" value="Unassembled WGS sequence"/>
</dbReference>
<proteinExistence type="predicted"/>
<accession>A0ACB5T1P3</accession>
<evidence type="ECO:0000313" key="2">
    <source>
        <dbReference type="Proteomes" id="UP001165064"/>
    </source>
</evidence>
<evidence type="ECO:0000313" key="1">
    <source>
        <dbReference type="EMBL" id="GME79411.1"/>
    </source>
</evidence>